<sequence length="180" mass="19939">MISNLSLAVKLHSKSSPGDATEEKKVLVEYSKEEDANTVASGDLQIQGLRVLMYLESIGKPAPKEEEQSAHSNHKYKVFLGNLSLGVTEESLSELVKKVHSKGVIVKTSAKSEKKYAFLEFETESQRNIALGQIEVIKQEGVLSTEVEVSVAHPYTSKRSRYGPHRKGRQKTQKPSQNSV</sequence>
<dbReference type="SUPFAM" id="SSF54928">
    <property type="entry name" value="RNA-binding domain, RBD"/>
    <property type="match status" value="1"/>
</dbReference>
<gene>
    <name evidence="4" type="ORF">NERG_00331</name>
</gene>
<dbReference type="InterPro" id="IPR000504">
    <property type="entry name" value="RRM_dom"/>
</dbReference>
<evidence type="ECO:0000259" key="3">
    <source>
        <dbReference type="PROSITE" id="PS50102"/>
    </source>
</evidence>
<protein>
    <recommendedName>
        <fullName evidence="3">RRM domain-containing protein</fullName>
    </recommendedName>
</protein>
<dbReference type="Pfam" id="PF00076">
    <property type="entry name" value="RRM_1"/>
    <property type="match status" value="1"/>
</dbReference>
<dbReference type="GO" id="GO:0003723">
    <property type="term" value="F:RNA binding"/>
    <property type="evidence" value="ECO:0007669"/>
    <property type="project" value="UniProtKB-UniRule"/>
</dbReference>
<dbReference type="CDD" id="cd00590">
    <property type="entry name" value="RRM_SF"/>
    <property type="match status" value="1"/>
</dbReference>
<name>H8Z9R0_NEMA1</name>
<dbReference type="InterPro" id="IPR012677">
    <property type="entry name" value="Nucleotide-bd_a/b_plait_sf"/>
</dbReference>
<dbReference type="Proteomes" id="UP000005622">
    <property type="component" value="Unassembled WGS sequence"/>
</dbReference>
<feature type="region of interest" description="Disordered" evidence="2">
    <location>
        <begin position="153"/>
        <end position="180"/>
    </location>
</feature>
<dbReference type="InterPro" id="IPR035979">
    <property type="entry name" value="RBD_domain_sf"/>
</dbReference>
<dbReference type="HOGENOM" id="CLU_1503837_0_0_1"/>
<organism evidence="4">
    <name type="scientific">Nematocida ausubeli (strain ATCC PRA-371 / ERTm2)</name>
    <name type="common">Nematode killer fungus</name>
    <dbReference type="NCBI Taxonomy" id="1913371"/>
    <lineage>
        <taxon>Eukaryota</taxon>
        <taxon>Fungi</taxon>
        <taxon>Fungi incertae sedis</taxon>
        <taxon>Microsporidia</taxon>
        <taxon>Nematocida</taxon>
    </lineage>
</organism>
<dbReference type="EMBL" id="JH604633">
    <property type="protein sequence ID" value="EHY66691.1"/>
    <property type="molecule type" value="Genomic_DNA"/>
</dbReference>
<dbReference type="Gene3D" id="3.30.70.330">
    <property type="match status" value="1"/>
</dbReference>
<dbReference type="AlphaFoldDB" id="H8Z9R0"/>
<reference evidence="4" key="1">
    <citation type="submission" date="2011-03" db="EMBL/GenBank/DDBJ databases">
        <title>The Genome Sequence of Nematocida sp1 strain ERTm2.</title>
        <authorList>
            <consortium name="The Broad Institute Genome Sequencing Platform"/>
            <consortium name="The Broad Institute Genome Sequencing Center for Infectious Disease"/>
            <person name="Cuomo C."/>
            <person name="Troemel E."/>
            <person name="Young S.K."/>
            <person name="Zeng Q."/>
            <person name="Gargeya S."/>
            <person name="Fitzgerald M."/>
            <person name="Haas B."/>
            <person name="Abouelleil A."/>
            <person name="Alvarado L."/>
            <person name="Arachchi H.M."/>
            <person name="Berlin A."/>
            <person name="Brown A."/>
            <person name="Chapman S.B."/>
            <person name="Chen Z."/>
            <person name="Dunbar C."/>
            <person name="Freedman E."/>
            <person name="Gearin G."/>
            <person name="Gellesch M."/>
            <person name="Goldberg J."/>
            <person name="Griggs A."/>
            <person name="Gujja S."/>
            <person name="Heilman E.R."/>
            <person name="Heiman D."/>
            <person name="Howarth C."/>
            <person name="Larson L."/>
            <person name="Lui A."/>
            <person name="MacDonald P.J.P."/>
            <person name="Mehta T."/>
            <person name="Montmayeur A."/>
            <person name="Murphy C."/>
            <person name="Neiman D."/>
            <person name="Pearson M."/>
            <person name="Priest M."/>
            <person name="Roberts A."/>
            <person name="Saif S."/>
            <person name="Shea T."/>
            <person name="Shenoy N."/>
            <person name="Sisk P."/>
            <person name="Stolte C."/>
            <person name="Sykes S."/>
            <person name="White J."/>
            <person name="Yandava C."/>
            <person name="Wortman J."/>
            <person name="Nusbaum C."/>
            <person name="Birren B."/>
        </authorList>
    </citation>
    <scope>NUCLEOTIDE SEQUENCE</scope>
    <source>
        <strain evidence="4">ERTm2</strain>
    </source>
</reference>
<feature type="domain" description="RRM" evidence="3">
    <location>
        <begin position="76"/>
        <end position="154"/>
    </location>
</feature>
<dbReference type="PROSITE" id="PS50102">
    <property type="entry name" value="RRM"/>
    <property type="match status" value="1"/>
</dbReference>
<feature type="compositionally biased region" description="Basic residues" evidence="2">
    <location>
        <begin position="156"/>
        <end position="172"/>
    </location>
</feature>
<proteinExistence type="predicted"/>
<evidence type="ECO:0000256" key="1">
    <source>
        <dbReference type="PROSITE-ProRule" id="PRU00176"/>
    </source>
</evidence>
<evidence type="ECO:0000313" key="4">
    <source>
        <dbReference type="EMBL" id="EHY66691.1"/>
    </source>
</evidence>
<keyword evidence="1" id="KW-0694">RNA-binding</keyword>
<evidence type="ECO:0000256" key="2">
    <source>
        <dbReference type="SAM" id="MobiDB-lite"/>
    </source>
</evidence>
<accession>H8Z9R0</accession>